<keyword evidence="3" id="KW-0238">DNA-binding</keyword>
<protein>
    <submittedName>
        <fullName evidence="6">MerR family transcriptional regulator</fullName>
    </submittedName>
</protein>
<dbReference type="PRINTS" id="PR00040">
    <property type="entry name" value="HTHMERR"/>
</dbReference>
<feature type="domain" description="HTH merR-type" evidence="5">
    <location>
        <begin position="7"/>
        <end position="75"/>
    </location>
</feature>
<dbReference type="InterPro" id="IPR009061">
    <property type="entry name" value="DNA-bd_dom_put_sf"/>
</dbReference>
<accession>A0ABZ2KQW6</accession>
<dbReference type="Gene3D" id="1.10.1660.10">
    <property type="match status" value="1"/>
</dbReference>
<evidence type="ECO:0000313" key="7">
    <source>
        <dbReference type="Proteomes" id="UP001374803"/>
    </source>
</evidence>
<dbReference type="PROSITE" id="PS50937">
    <property type="entry name" value="HTH_MERR_2"/>
    <property type="match status" value="1"/>
</dbReference>
<reference evidence="6" key="1">
    <citation type="submission" date="2021-12" db="EMBL/GenBank/DDBJ databases">
        <title>Discovery of the Pendulisporaceae a myxobacterial family with distinct sporulation behavior and unique specialized metabolism.</title>
        <authorList>
            <person name="Garcia R."/>
            <person name="Popoff A."/>
            <person name="Bader C.D."/>
            <person name="Loehr J."/>
            <person name="Walesch S."/>
            <person name="Walt C."/>
            <person name="Boldt J."/>
            <person name="Bunk B."/>
            <person name="Haeckl F.J.F.P.J."/>
            <person name="Gunesch A.P."/>
            <person name="Birkelbach J."/>
            <person name="Nuebel U."/>
            <person name="Pietschmann T."/>
            <person name="Bach T."/>
            <person name="Mueller R."/>
        </authorList>
    </citation>
    <scope>NUCLEOTIDE SEQUENCE</scope>
    <source>
        <strain evidence="6">MSr11367</strain>
    </source>
</reference>
<dbReference type="InterPro" id="IPR047057">
    <property type="entry name" value="MerR_fam"/>
</dbReference>
<evidence type="ECO:0000256" key="3">
    <source>
        <dbReference type="ARBA" id="ARBA00023125"/>
    </source>
</evidence>
<evidence type="ECO:0000256" key="2">
    <source>
        <dbReference type="ARBA" id="ARBA00023015"/>
    </source>
</evidence>
<evidence type="ECO:0000256" key="4">
    <source>
        <dbReference type="ARBA" id="ARBA00023163"/>
    </source>
</evidence>
<keyword evidence="4" id="KW-0804">Transcription</keyword>
<gene>
    <name evidence="6" type="ORF">LVJ94_29645</name>
</gene>
<name>A0ABZ2KQW6_9BACT</name>
<dbReference type="PANTHER" id="PTHR30204:SF69">
    <property type="entry name" value="MERR-FAMILY TRANSCRIPTIONAL REGULATOR"/>
    <property type="match status" value="1"/>
</dbReference>
<evidence type="ECO:0000313" key="6">
    <source>
        <dbReference type="EMBL" id="WXB01072.1"/>
    </source>
</evidence>
<keyword evidence="2" id="KW-0805">Transcription regulation</keyword>
<dbReference type="InterPro" id="IPR012925">
    <property type="entry name" value="TipAS_dom"/>
</dbReference>
<dbReference type="EMBL" id="CP089983">
    <property type="protein sequence ID" value="WXB01072.1"/>
    <property type="molecule type" value="Genomic_DNA"/>
</dbReference>
<keyword evidence="1" id="KW-0678">Repressor</keyword>
<sequence>MRTKPLQLKVGELAARGGVSVRALHHYDEIGLLRPAYTSSGHRIYDDASVERLLQIKALRQLGFSLEDIAQTLHDRDFSLRKALTLRLERLREEMVSRRILLHRLETLVRHIDADETLSTESIFETMEAMMNVESYFTPEQLEELRQRREALGEEGLKKAQEDWRLLIEEVRDEAAKGTDPASPRAQELGARWAGMVQAFTGGNPGIAAAVRKMWFTESHDKPRMNGVEVDAVREAGDYMAKVNAAKKGP</sequence>
<organism evidence="6 7">
    <name type="scientific">Pendulispora rubella</name>
    <dbReference type="NCBI Taxonomy" id="2741070"/>
    <lineage>
        <taxon>Bacteria</taxon>
        <taxon>Pseudomonadati</taxon>
        <taxon>Myxococcota</taxon>
        <taxon>Myxococcia</taxon>
        <taxon>Myxococcales</taxon>
        <taxon>Sorangiineae</taxon>
        <taxon>Pendulisporaceae</taxon>
        <taxon>Pendulispora</taxon>
    </lineage>
</organism>
<dbReference type="InterPro" id="IPR000551">
    <property type="entry name" value="MerR-type_HTH_dom"/>
</dbReference>
<dbReference type="Pfam" id="PF07739">
    <property type="entry name" value="TipAS"/>
    <property type="match status" value="1"/>
</dbReference>
<proteinExistence type="predicted"/>
<evidence type="ECO:0000256" key="1">
    <source>
        <dbReference type="ARBA" id="ARBA00022491"/>
    </source>
</evidence>
<dbReference type="Pfam" id="PF13411">
    <property type="entry name" value="MerR_1"/>
    <property type="match status" value="1"/>
</dbReference>
<evidence type="ECO:0000259" key="5">
    <source>
        <dbReference type="PROSITE" id="PS50937"/>
    </source>
</evidence>
<dbReference type="PANTHER" id="PTHR30204">
    <property type="entry name" value="REDOX-CYCLING DRUG-SENSING TRANSCRIPTIONAL ACTIVATOR SOXR"/>
    <property type="match status" value="1"/>
</dbReference>
<dbReference type="RefSeq" id="WP_394830679.1">
    <property type="nucleotide sequence ID" value="NZ_CP089929.1"/>
</dbReference>
<keyword evidence="7" id="KW-1185">Reference proteome</keyword>
<dbReference type="SMART" id="SM00422">
    <property type="entry name" value="HTH_MERR"/>
    <property type="match status" value="1"/>
</dbReference>
<dbReference type="Proteomes" id="UP001374803">
    <property type="component" value="Chromosome"/>
</dbReference>
<dbReference type="SUPFAM" id="SSF46955">
    <property type="entry name" value="Putative DNA-binding domain"/>
    <property type="match status" value="1"/>
</dbReference>
<dbReference type="CDD" id="cd01106">
    <property type="entry name" value="HTH_TipAL-Mta"/>
    <property type="match status" value="1"/>
</dbReference>